<dbReference type="GO" id="GO:0005886">
    <property type="term" value="C:plasma membrane"/>
    <property type="evidence" value="ECO:0007669"/>
    <property type="project" value="UniProtKB-SubCell"/>
</dbReference>
<dbReference type="InterPro" id="IPR051539">
    <property type="entry name" value="T4SS-coupling_protein"/>
</dbReference>
<dbReference type="Pfam" id="PF12696">
    <property type="entry name" value="TraG-D_C"/>
    <property type="match status" value="1"/>
</dbReference>
<protein>
    <recommendedName>
        <fullName evidence="7">TraD/TraG TraM recognition site domain-containing protein</fullName>
    </recommendedName>
</protein>
<evidence type="ECO:0000256" key="1">
    <source>
        <dbReference type="ARBA" id="ARBA00004651"/>
    </source>
</evidence>
<keyword evidence="5 6" id="KW-0472">Membrane</keyword>
<organism evidence="8 9">
    <name type="scientific">Luteipulveratus halotolerans</name>
    <dbReference type="NCBI Taxonomy" id="1631356"/>
    <lineage>
        <taxon>Bacteria</taxon>
        <taxon>Bacillati</taxon>
        <taxon>Actinomycetota</taxon>
        <taxon>Actinomycetes</taxon>
        <taxon>Micrococcales</taxon>
        <taxon>Dermacoccaceae</taxon>
        <taxon>Luteipulveratus</taxon>
    </lineage>
</organism>
<dbReference type="OrthoDB" id="226701at2"/>
<proteinExistence type="predicted"/>
<keyword evidence="9" id="KW-1185">Reference proteome</keyword>
<evidence type="ECO:0000256" key="4">
    <source>
        <dbReference type="ARBA" id="ARBA00022989"/>
    </source>
</evidence>
<evidence type="ECO:0000313" key="9">
    <source>
        <dbReference type="Proteomes" id="UP000037397"/>
    </source>
</evidence>
<feature type="domain" description="TraD/TraG TraM recognition site" evidence="7">
    <location>
        <begin position="423"/>
        <end position="540"/>
    </location>
</feature>
<gene>
    <name evidence="8" type="ORF">VV01_00255</name>
</gene>
<keyword evidence="3 6" id="KW-0812">Transmembrane</keyword>
<dbReference type="InterPro" id="IPR032689">
    <property type="entry name" value="TraG-D_C"/>
</dbReference>
<dbReference type="PANTHER" id="PTHR37937">
    <property type="entry name" value="CONJUGATIVE TRANSFER: DNA TRANSPORT"/>
    <property type="match status" value="1"/>
</dbReference>
<dbReference type="Proteomes" id="UP000037397">
    <property type="component" value="Unassembled WGS sequence"/>
</dbReference>
<evidence type="ECO:0000259" key="7">
    <source>
        <dbReference type="Pfam" id="PF12696"/>
    </source>
</evidence>
<evidence type="ECO:0000313" key="8">
    <source>
        <dbReference type="EMBL" id="KNX39703.1"/>
    </source>
</evidence>
<feature type="transmembrane region" description="Helical" evidence="6">
    <location>
        <begin position="20"/>
        <end position="40"/>
    </location>
</feature>
<dbReference type="STRING" id="1631356.VV01_00255"/>
<evidence type="ECO:0000256" key="3">
    <source>
        <dbReference type="ARBA" id="ARBA00022692"/>
    </source>
</evidence>
<sequence>MMREPFERRDAEGVQTAGIVAAAVAAVVLLVLLGACWLAAQITGTGQGSPAQWVRAWFDDRPAWSSSATALVLVSLVVVAVVTALAARQFGLWARWLDWRRRRRVDRMARHLSAREDEEELRQKACQRKADRWGVPPECGPGLPLGKSVAFKAPLFSDFELTMLALMGPRIGKTSALCIPQVCAFNGGPAVVATNKRDLCDHTRGVRSRLGRVFVHDVQQIVQEKPSWTWDPLGFIAADDAKVARAQRLAGTFQACDGNRKETDAYFGPGGETLLANLMLAATLQGHSILATLDWLADLKANNEAAALGDPVEILAEHGYGEMSRQLKADRSLTPKQLDGLVGTARQIMAFLRDPVVHQWVVADATRRPFDPAAFVTSTDTLYLLSMNEAGSARPVVTALVMAVTDAAIKQAQRSGGGRLARPMLLMLDEAANICPWPELPDKYSYLGSHGIIPVTILQNRAQGVKAWGAEGMEQLESSASVMLVGGGLRSTRHLQDLSALIGQRTERVTTASRGKAHRSRGEDFRRVDIFSTAQLANFPRMRAVAFTAGARPVLIKLVPWWQGPHAESIAASNEHYAPADVRAQQRAIAEGTTRKAVAA</sequence>
<name>A0A0L6CQ86_9MICO</name>
<keyword evidence="2" id="KW-1003">Cell membrane</keyword>
<accession>A0A0L6CQ86</accession>
<evidence type="ECO:0000256" key="2">
    <source>
        <dbReference type="ARBA" id="ARBA00022475"/>
    </source>
</evidence>
<dbReference type="CDD" id="cd01127">
    <property type="entry name" value="TrwB_TraG_TraD_VirD4"/>
    <property type="match status" value="1"/>
</dbReference>
<comment type="subcellular location">
    <subcellularLocation>
        <location evidence="1">Cell membrane</location>
        <topology evidence="1">Multi-pass membrane protein</topology>
    </subcellularLocation>
</comment>
<dbReference type="SUPFAM" id="SSF52540">
    <property type="entry name" value="P-loop containing nucleoside triphosphate hydrolases"/>
    <property type="match status" value="1"/>
</dbReference>
<reference evidence="9" key="1">
    <citation type="submission" date="2015-03" db="EMBL/GenBank/DDBJ databases">
        <title>Luteipulveratus halotolerans sp. nov., a novel actinobacterium (Dermacoccaceae) from Sarawak, Malaysia.</title>
        <authorList>
            <person name="Juboi H."/>
            <person name="Basik A."/>
            <person name="Shamsul S.S."/>
            <person name="Arnold P."/>
            <person name="Schmitt E.K."/>
            <person name="Sanglier J.-J."/>
            <person name="Yeo T."/>
        </authorList>
    </citation>
    <scope>NUCLEOTIDE SEQUENCE [LARGE SCALE GENOMIC DNA]</scope>
    <source>
        <strain evidence="9">C296001</strain>
    </source>
</reference>
<dbReference type="PANTHER" id="PTHR37937:SF1">
    <property type="entry name" value="CONJUGATIVE TRANSFER: DNA TRANSPORT"/>
    <property type="match status" value="1"/>
</dbReference>
<dbReference type="EMBL" id="LAIR01000001">
    <property type="protein sequence ID" value="KNX39703.1"/>
    <property type="molecule type" value="Genomic_DNA"/>
</dbReference>
<comment type="caution">
    <text evidence="8">The sequence shown here is derived from an EMBL/GenBank/DDBJ whole genome shotgun (WGS) entry which is preliminary data.</text>
</comment>
<evidence type="ECO:0000256" key="6">
    <source>
        <dbReference type="SAM" id="Phobius"/>
    </source>
</evidence>
<keyword evidence="4 6" id="KW-1133">Transmembrane helix</keyword>
<dbReference type="AlphaFoldDB" id="A0A0L6CQ86"/>
<dbReference type="RefSeq" id="WP_050668144.1">
    <property type="nucleotide sequence ID" value="NZ_LAIR01000001.1"/>
</dbReference>
<feature type="transmembrane region" description="Helical" evidence="6">
    <location>
        <begin position="70"/>
        <end position="94"/>
    </location>
</feature>
<dbReference type="InterPro" id="IPR027417">
    <property type="entry name" value="P-loop_NTPase"/>
</dbReference>
<evidence type="ECO:0000256" key="5">
    <source>
        <dbReference type="ARBA" id="ARBA00023136"/>
    </source>
</evidence>
<dbReference type="Gene3D" id="3.40.50.300">
    <property type="entry name" value="P-loop containing nucleotide triphosphate hydrolases"/>
    <property type="match status" value="1"/>
</dbReference>